<reference evidence="1 2" key="1">
    <citation type="journal article" date="2017" name="Antonie Van Leeuwenhoek">
        <title>Rhizobium rhizosphaerae sp. nov., a novel species isolated from rice rhizosphere.</title>
        <authorList>
            <person name="Zhao J.J."/>
            <person name="Zhang J."/>
            <person name="Zhang R.J."/>
            <person name="Zhang C.W."/>
            <person name="Yin H.Q."/>
            <person name="Zhang X.X."/>
        </authorList>
    </citation>
    <scope>NUCLEOTIDE SEQUENCE [LARGE SCALE GENOMIC DNA]</scope>
    <source>
        <strain evidence="1 2">BSs20135</strain>
    </source>
</reference>
<protein>
    <recommendedName>
        <fullName evidence="3">HopJ type III effector protein</fullName>
    </recommendedName>
</protein>
<keyword evidence="2" id="KW-1185">Reference proteome</keyword>
<evidence type="ECO:0008006" key="3">
    <source>
        <dbReference type="Google" id="ProtNLM"/>
    </source>
</evidence>
<evidence type="ECO:0000313" key="2">
    <source>
        <dbReference type="Proteomes" id="UP000006327"/>
    </source>
</evidence>
<proteinExistence type="predicted"/>
<dbReference type="Pfam" id="PF08888">
    <property type="entry name" value="HopJ"/>
    <property type="match status" value="1"/>
</dbReference>
<dbReference type="RefSeq" id="WP_007616206.1">
    <property type="nucleotide sequence ID" value="NZ_BAEO01000007.1"/>
</dbReference>
<dbReference type="InterPro" id="IPR038604">
    <property type="entry name" value="HopJ_sf"/>
</dbReference>
<gene>
    <name evidence="1" type="ORF">GARC_0450</name>
</gene>
<sequence>MTINELLTQLRKAPDSIEFTEVMLVISQFYTYTATDFSNGTLLNIAGTNEGSCKIFYFAQLHQLSESETLSLFGTYYRKDVLENTSGTDHGNIRNFMITGWAGIKFADSPLTNIIKQTL</sequence>
<dbReference type="Proteomes" id="UP000006327">
    <property type="component" value="Unassembled WGS sequence"/>
</dbReference>
<dbReference type="STRING" id="493475.GARC_0450"/>
<organism evidence="1 2">
    <name type="scientific">Paraglaciecola arctica BSs20135</name>
    <dbReference type="NCBI Taxonomy" id="493475"/>
    <lineage>
        <taxon>Bacteria</taxon>
        <taxon>Pseudomonadati</taxon>
        <taxon>Pseudomonadota</taxon>
        <taxon>Gammaproteobacteria</taxon>
        <taxon>Alteromonadales</taxon>
        <taxon>Alteromonadaceae</taxon>
        <taxon>Paraglaciecola</taxon>
    </lineage>
</organism>
<dbReference type="InterPro" id="IPR014984">
    <property type="entry name" value="HopJ"/>
</dbReference>
<evidence type="ECO:0000313" key="1">
    <source>
        <dbReference type="EMBL" id="GAC17432.1"/>
    </source>
</evidence>
<dbReference type="Gene3D" id="3.20.160.10">
    <property type="entry name" value="vpa0580 domain like"/>
    <property type="match status" value="1"/>
</dbReference>
<name>K6YGZ8_9ALTE</name>
<comment type="caution">
    <text evidence="1">The sequence shown here is derived from an EMBL/GenBank/DDBJ whole genome shotgun (WGS) entry which is preliminary data.</text>
</comment>
<accession>K6YGZ8</accession>
<dbReference type="OrthoDB" id="9790826at2"/>
<dbReference type="EMBL" id="BAEO01000007">
    <property type="protein sequence ID" value="GAC17432.1"/>
    <property type="molecule type" value="Genomic_DNA"/>
</dbReference>
<dbReference type="eggNOG" id="ENOG5032RP0">
    <property type="taxonomic scope" value="Bacteria"/>
</dbReference>
<dbReference type="AlphaFoldDB" id="K6YGZ8"/>